<evidence type="ECO:0000256" key="14">
    <source>
        <dbReference type="ARBA" id="ARBA00042865"/>
    </source>
</evidence>
<dbReference type="Pfam" id="PF02485">
    <property type="entry name" value="Branch"/>
    <property type="match status" value="1"/>
</dbReference>
<keyword evidence="10" id="KW-0333">Golgi apparatus</keyword>
<keyword evidence="16" id="KW-1185">Reference proteome</keyword>
<evidence type="ECO:0000256" key="8">
    <source>
        <dbReference type="ARBA" id="ARBA00022968"/>
    </source>
</evidence>
<dbReference type="Proteomes" id="UP000192393">
    <property type="component" value="Unassembled WGS sequence"/>
</dbReference>
<dbReference type="EMBL" id="FWXS01000005">
    <property type="protein sequence ID" value="SMC65882.1"/>
    <property type="molecule type" value="Genomic_DNA"/>
</dbReference>
<evidence type="ECO:0000256" key="2">
    <source>
        <dbReference type="ARBA" id="ARBA00004648"/>
    </source>
</evidence>
<keyword evidence="13" id="KW-0325">Glycoprotein</keyword>
<evidence type="ECO:0000256" key="10">
    <source>
        <dbReference type="ARBA" id="ARBA00023034"/>
    </source>
</evidence>
<reference evidence="15 16" key="1">
    <citation type="submission" date="2017-04" db="EMBL/GenBank/DDBJ databases">
        <authorList>
            <person name="Afonso C.L."/>
            <person name="Miller P.J."/>
            <person name="Scott M.A."/>
            <person name="Spackman E."/>
            <person name="Goraichik I."/>
            <person name="Dimitrov K.M."/>
            <person name="Suarez D.L."/>
            <person name="Swayne D.E."/>
        </authorList>
    </citation>
    <scope>NUCLEOTIDE SEQUENCE [LARGE SCALE GENOMIC DNA]</scope>
    <source>
        <strain evidence="15 16">CGMCC 1.12708</strain>
    </source>
</reference>
<keyword evidence="8" id="KW-0735">Signal-anchor</keyword>
<evidence type="ECO:0000256" key="12">
    <source>
        <dbReference type="ARBA" id="ARBA00023157"/>
    </source>
</evidence>
<keyword evidence="7" id="KW-0256">Endoplasmic reticulum</keyword>
<evidence type="ECO:0000313" key="15">
    <source>
        <dbReference type="EMBL" id="SMC65882.1"/>
    </source>
</evidence>
<dbReference type="GO" id="GO:0015012">
    <property type="term" value="P:heparan sulfate proteoglycan biosynthetic process"/>
    <property type="evidence" value="ECO:0007669"/>
    <property type="project" value="TreeGrafter"/>
</dbReference>
<dbReference type="AlphaFoldDB" id="A0A1W2AZH6"/>
<dbReference type="InterPro" id="IPR043538">
    <property type="entry name" value="XYLT"/>
</dbReference>
<keyword evidence="11" id="KW-0472">Membrane</keyword>
<dbReference type="PANTHER" id="PTHR46025">
    <property type="entry name" value="XYLOSYLTRANSFERASE OXT"/>
    <property type="match status" value="1"/>
</dbReference>
<evidence type="ECO:0000313" key="16">
    <source>
        <dbReference type="Proteomes" id="UP000192393"/>
    </source>
</evidence>
<accession>A0A1W2AZH6</accession>
<evidence type="ECO:0000256" key="4">
    <source>
        <dbReference type="ARBA" id="ARBA00022679"/>
    </source>
</evidence>
<dbReference type="GO" id="GO:0046872">
    <property type="term" value="F:metal ion binding"/>
    <property type="evidence" value="ECO:0007669"/>
    <property type="project" value="UniProtKB-KW"/>
</dbReference>
<evidence type="ECO:0000256" key="11">
    <source>
        <dbReference type="ARBA" id="ARBA00023136"/>
    </source>
</evidence>
<dbReference type="GO" id="GO:0016020">
    <property type="term" value="C:membrane"/>
    <property type="evidence" value="ECO:0007669"/>
    <property type="project" value="InterPro"/>
</dbReference>
<keyword evidence="9" id="KW-1133">Transmembrane helix</keyword>
<dbReference type="InterPro" id="IPR003406">
    <property type="entry name" value="Glyco_trans_14"/>
</dbReference>
<dbReference type="STRING" id="1434700.SAMN06296427_105154"/>
<keyword evidence="3" id="KW-0328">Glycosyltransferase</keyword>
<dbReference type="RefSeq" id="WP_084017359.1">
    <property type="nucleotide sequence ID" value="NZ_FWXS01000005.1"/>
</dbReference>
<organism evidence="15 16">
    <name type="scientific">Moheibacter sediminis</name>
    <dbReference type="NCBI Taxonomy" id="1434700"/>
    <lineage>
        <taxon>Bacteria</taxon>
        <taxon>Pseudomonadati</taxon>
        <taxon>Bacteroidota</taxon>
        <taxon>Flavobacteriia</taxon>
        <taxon>Flavobacteriales</taxon>
        <taxon>Weeksellaceae</taxon>
        <taxon>Moheibacter</taxon>
    </lineage>
</organism>
<dbReference type="OrthoDB" id="7943907at2"/>
<evidence type="ECO:0000256" key="3">
    <source>
        <dbReference type="ARBA" id="ARBA00022676"/>
    </source>
</evidence>
<keyword evidence="6" id="KW-0479">Metal-binding</keyword>
<keyword evidence="12" id="KW-1015">Disulfide bond</keyword>
<protein>
    <recommendedName>
        <fullName evidence="14">Peptide O-xylosyltransferase</fullName>
    </recommendedName>
</protein>
<evidence type="ECO:0000256" key="9">
    <source>
        <dbReference type="ARBA" id="ARBA00022989"/>
    </source>
</evidence>
<name>A0A1W2AZH6_9FLAO</name>
<proteinExistence type="predicted"/>
<keyword evidence="5" id="KW-0812">Transmembrane</keyword>
<evidence type="ECO:0000256" key="1">
    <source>
        <dbReference type="ARBA" id="ARBA00004323"/>
    </source>
</evidence>
<dbReference type="GO" id="GO:0030158">
    <property type="term" value="F:protein xylosyltransferase activity"/>
    <property type="evidence" value="ECO:0007669"/>
    <property type="project" value="InterPro"/>
</dbReference>
<dbReference type="GO" id="GO:0050650">
    <property type="term" value="P:chondroitin sulfate proteoglycan biosynthetic process"/>
    <property type="evidence" value="ECO:0007669"/>
    <property type="project" value="TreeGrafter"/>
</dbReference>
<evidence type="ECO:0000256" key="5">
    <source>
        <dbReference type="ARBA" id="ARBA00022692"/>
    </source>
</evidence>
<evidence type="ECO:0000256" key="13">
    <source>
        <dbReference type="ARBA" id="ARBA00023180"/>
    </source>
</evidence>
<gene>
    <name evidence="15" type="ORF">SAMN06296427_105154</name>
</gene>
<dbReference type="PANTHER" id="PTHR46025:SF3">
    <property type="entry name" value="XYLOSYLTRANSFERASE OXT"/>
    <property type="match status" value="1"/>
</dbReference>
<evidence type="ECO:0000256" key="6">
    <source>
        <dbReference type="ARBA" id="ARBA00022723"/>
    </source>
</evidence>
<sequence>MKNLLSASAPKGLLQRESAPKIINIAYLILVHRLPEQFKRMFKAVYHPDNFYLIHIDKKANEEIGEEITDFLSPYSNVFIQDSQKVVWGGYSMVQAELDGMKHLLNLGVEWDYFINLSGQDYPLKSQAIIRHFLTENNGKSYIKIADQELVRPETMNRIENHFEELEENISLETHTRDFMKDVTPYIGGQWMILTRNCCEFICNSDEVKRFENYYVNTLIADESFFQTVLMNTSYDGILVDDDKRAIIWIPDGDIKLRPKTFTKTDFAFLHLGENIFARKFDDNVDNEIINDMKSYYHAPFNPSEKKFSIAKQLLKSEFGMNSDGKEIELDKVIL</sequence>
<evidence type="ECO:0000256" key="7">
    <source>
        <dbReference type="ARBA" id="ARBA00022824"/>
    </source>
</evidence>
<keyword evidence="4" id="KW-0808">Transferase</keyword>
<comment type="subcellular location">
    <subcellularLocation>
        <location evidence="2">Endoplasmic reticulum membrane</location>
        <topology evidence="2">Single-pass type II membrane protein</topology>
    </subcellularLocation>
    <subcellularLocation>
        <location evidence="1">Golgi apparatus membrane</location>
        <topology evidence="1">Single-pass type II membrane protein</topology>
    </subcellularLocation>
</comment>